<evidence type="ECO:0000313" key="3">
    <source>
        <dbReference type="EMBL" id="KUK77800.1"/>
    </source>
</evidence>
<protein>
    <recommendedName>
        <fullName evidence="2">DUF7657 domain-containing protein</fullName>
    </recommendedName>
</protein>
<dbReference type="Proteomes" id="UP000053904">
    <property type="component" value="Unassembled WGS sequence"/>
</dbReference>
<evidence type="ECO:0000259" key="2">
    <source>
        <dbReference type="Pfam" id="PF24677"/>
    </source>
</evidence>
<gene>
    <name evidence="3" type="ORF">XD93_0091</name>
</gene>
<feature type="transmembrane region" description="Helical" evidence="1">
    <location>
        <begin position="121"/>
        <end position="139"/>
    </location>
</feature>
<feature type="non-terminal residue" evidence="3">
    <location>
        <position position="458"/>
    </location>
</feature>
<evidence type="ECO:0000313" key="4">
    <source>
        <dbReference type="Proteomes" id="UP000053904"/>
    </source>
</evidence>
<feature type="transmembrane region" description="Helical" evidence="1">
    <location>
        <begin position="390"/>
        <end position="410"/>
    </location>
</feature>
<organism evidence="3 4">
    <name type="scientific">candidate division WS6 bacterium 34_10</name>
    <dbReference type="NCBI Taxonomy" id="1641389"/>
    <lineage>
        <taxon>Bacteria</taxon>
        <taxon>Candidatus Dojkabacteria</taxon>
    </lineage>
</organism>
<keyword evidence="1" id="KW-1133">Transmembrane helix</keyword>
<feature type="transmembrane region" description="Helical" evidence="1">
    <location>
        <begin position="422"/>
        <end position="446"/>
    </location>
</feature>
<dbReference type="AlphaFoldDB" id="A0A117M0M2"/>
<proteinExistence type="predicted"/>
<evidence type="ECO:0000256" key="1">
    <source>
        <dbReference type="SAM" id="Phobius"/>
    </source>
</evidence>
<sequence length="458" mass="53012">MKKYKYYIYPVIILFFVLILSIFKLHGSSMGFYNVLLNGNTRVEGHIYGEPRAVRSDEYVVSTPLLISQDINDEPVVNEDVGTGINLGVNYDKPTRTIFALFKPSQFTFFLSNNIEFNFAFYWWAKYAIMLIGVYLLTLKLTKKNVLLSVFTSLLFLFTPFIQWWLPLELIGFISFAIYFFLNIVDTKEIKYTILNTLGLAYSLISFGLILYPPFQISLAWVALLLCLGYVIKKRKEVFERRNLLRIGIAVVSSVLITGLFAYLFYTRFTDVIDIISSTVYPGSRFISAGGGSLDWLLNGSLNILLQKTSNGVHSGIGNQSEASNFFLLSIFLIPWIAYKNIIRKKKMKVDWLSISLIVVIFLFLSWYFLPLPDWFSRITFLYMVLPERLFIGIGFASYLLIPIFLNNNMYRFNKEKRTDKLIVILSFLLTYLVHYLIVTKIYLFANDFFKSPQILPP</sequence>
<reference evidence="4" key="1">
    <citation type="journal article" date="2015" name="MBio">
        <title>Genome-Resolved Metagenomic Analysis Reveals Roles for Candidate Phyla and Other Microbial Community Members in Biogeochemical Transformations in Oil Reservoirs.</title>
        <authorList>
            <person name="Hu P."/>
            <person name="Tom L."/>
            <person name="Singh A."/>
            <person name="Thomas B.C."/>
            <person name="Baker B.J."/>
            <person name="Piceno Y.M."/>
            <person name="Andersen G.L."/>
            <person name="Banfield J.F."/>
        </authorList>
    </citation>
    <scope>NUCLEOTIDE SEQUENCE [LARGE SCALE GENOMIC DNA]</scope>
</reference>
<name>A0A117M0M2_9BACT</name>
<dbReference type="InterPro" id="IPR056074">
    <property type="entry name" value="DUF7657"/>
</dbReference>
<accession>A0A117M0M2</accession>
<feature type="transmembrane region" description="Helical" evidence="1">
    <location>
        <begin position="192"/>
        <end position="209"/>
    </location>
</feature>
<feature type="transmembrane region" description="Helical" evidence="1">
    <location>
        <begin position="351"/>
        <end position="370"/>
    </location>
</feature>
<feature type="transmembrane region" description="Helical" evidence="1">
    <location>
        <begin position="215"/>
        <end position="232"/>
    </location>
</feature>
<feature type="transmembrane region" description="Helical" evidence="1">
    <location>
        <begin position="7"/>
        <end position="27"/>
    </location>
</feature>
<dbReference type="Pfam" id="PF24677">
    <property type="entry name" value="DUF7657"/>
    <property type="match status" value="1"/>
</dbReference>
<feature type="transmembrane region" description="Helical" evidence="1">
    <location>
        <begin position="323"/>
        <end position="339"/>
    </location>
</feature>
<feature type="transmembrane region" description="Helical" evidence="1">
    <location>
        <begin position="170"/>
        <end position="185"/>
    </location>
</feature>
<dbReference type="EMBL" id="LGGO01000005">
    <property type="protein sequence ID" value="KUK77800.1"/>
    <property type="molecule type" value="Genomic_DNA"/>
</dbReference>
<comment type="caution">
    <text evidence="3">The sequence shown here is derived from an EMBL/GenBank/DDBJ whole genome shotgun (WGS) entry which is preliminary data.</text>
</comment>
<keyword evidence="1" id="KW-0472">Membrane</keyword>
<feature type="transmembrane region" description="Helical" evidence="1">
    <location>
        <begin position="146"/>
        <end position="164"/>
    </location>
</feature>
<feature type="transmembrane region" description="Helical" evidence="1">
    <location>
        <begin position="244"/>
        <end position="266"/>
    </location>
</feature>
<keyword evidence="1" id="KW-0812">Transmembrane</keyword>
<feature type="domain" description="DUF7657" evidence="2">
    <location>
        <begin position="11"/>
        <end position="407"/>
    </location>
</feature>